<comment type="caution">
    <text evidence="2">The sequence shown here is derived from an EMBL/GenBank/DDBJ whole genome shotgun (WGS) entry which is preliminary data.</text>
</comment>
<dbReference type="EMBL" id="BSXT01006790">
    <property type="protein sequence ID" value="GMF63066.1"/>
    <property type="molecule type" value="Genomic_DNA"/>
</dbReference>
<feature type="compositionally biased region" description="Low complexity" evidence="1">
    <location>
        <begin position="59"/>
        <end position="72"/>
    </location>
</feature>
<dbReference type="OrthoDB" id="112300at2759"/>
<evidence type="ECO:0000313" key="3">
    <source>
        <dbReference type="Proteomes" id="UP001165121"/>
    </source>
</evidence>
<feature type="region of interest" description="Disordered" evidence="1">
    <location>
        <begin position="98"/>
        <end position="171"/>
    </location>
</feature>
<proteinExistence type="predicted"/>
<evidence type="ECO:0000256" key="1">
    <source>
        <dbReference type="SAM" id="MobiDB-lite"/>
    </source>
</evidence>
<name>A0A9W6YG43_9STRA</name>
<feature type="region of interest" description="Disordered" evidence="1">
    <location>
        <begin position="29"/>
        <end position="78"/>
    </location>
</feature>
<accession>A0A9W6YG43</accession>
<dbReference type="Proteomes" id="UP001165121">
    <property type="component" value="Unassembled WGS sequence"/>
</dbReference>
<evidence type="ECO:0000313" key="2">
    <source>
        <dbReference type="EMBL" id="GMF63066.1"/>
    </source>
</evidence>
<feature type="compositionally biased region" description="Basic and acidic residues" evidence="1">
    <location>
        <begin position="98"/>
        <end position="141"/>
    </location>
</feature>
<reference evidence="2" key="1">
    <citation type="submission" date="2023-04" db="EMBL/GenBank/DDBJ databases">
        <title>Phytophthora fragariaefolia NBRC 109709.</title>
        <authorList>
            <person name="Ichikawa N."/>
            <person name="Sato H."/>
            <person name="Tonouchi N."/>
        </authorList>
    </citation>
    <scope>NUCLEOTIDE SEQUENCE</scope>
    <source>
        <strain evidence="2">NBRC 109709</strain>
    </source>
</reference>
<organism evidence="2 3">
    <name type="scientific">Phytophthora fragariaefolia</name>
    <dbReference type="NCBI Taxonomy" id="1490495"/>
    <lineage>
        <taxon>Eukaryota</taxon>
        <taxon>Sar</taxon>
        <taxon>Stramenopiles</taxon>
        <taxon>Oomycota</taxon>
        <taxon>Peronosporomycetes</taxon>
        <taxon>Peronosporales</taxon>
        <taxon>Peronosporaceae</taxon>
        <taxon>Phytophthora</taxon>
    </lineage>
</organism>
<sequence length="171" mass="18064">MGSRSVKSDAIVSTVVDTQVEQEWAVTEGSDLGASAPGADAIGPNINGRSAVRRLGKRGASAPGADASSSADGCKRPAPETLACSRAAGLHDEAKYNQDGLDCVHPRGDPAGDQKKDLSTAGPEQDKTRETGFRARSEQCKRANLRKFRSGTETLQAVPGRHRGWRQPSRP</sequence>
<dbReference type="AlphaFoldDB" id="A0A9W6YG43"/>
<keyword evidence="3" id="KW-1185">Reference proteome</keyword>
<protein>
    <submittedName>
        <fullName evidence="2">Unnamed protein product</fullName>
    </submittedName>
</protein>
<gene>
    <name evidence="2" type="ORF">Pfra01_002753300</name>
</gene>